<feature type="transmembrane region" description="Helical" evidence="11">
    <location>
        <begin position="648"/>
        <end position="668"/>
    </location>
</feature>
<feature type="region of interest" description="Disordered" evidence="10">
    <location>
        <begin position="375"/>
        <end position="402"/>
    </location>
</feature>
<keyword evidence="13" id="KW-1185">Reference proteome</keyword>
<comment type="subcellular location">
    <subcellularLocation>
        <location evidence="1">Membrane</location>
        <topology evidence="1">Multi-pass membrane protein</topology>
    </subcellularLocation>
</comment>
<dbReference type="Gene3D" id="1.20.1530.20">
    <property type="match status" value="1"/>
</dbReference>
<keyword evidence="8" id="KW-0406">Ion transport</keyword>
<dbReference type="NCBIfam" id="TIGR00932">
    <property type="entry name" value="2a37"/>
    <property type="match status" value="1"/>
</dbReference>
<evidence type="ECO:0000256" key="4">
    <source>
        <dbReference type="ARBA" id="ARBA00022538"/>
    </source>
</evidence>
<evidence type="ECO:0000313" key="14">
    <source>
        <dbReference type="RefSeq" id="XP_056693548.1"/>
    </source>
</evidence>
<feature type="transmembrane region" description="Helical" evidence="11">
    <location>
        <begin position="731"/>
        <end position="752"/>
    </location>
</feature>
<evidence type="ECO:0000256" key="8">
    <source>
        <dbReference type="ARBA" id="ARBA00023065"/>
    </source>
</evidence>
<dbReference type="Gene3D" id="3.40.50.720">
    <property type="entry name" value="NAD(P)-binding Rossmann-like Domain"/>
    <property type="match status" value="1"/>
</dbReference>
<evidence type="ECO:0000256" key="11">
    <source>
        <dbReference type="SAM" id="Phobius"/>
    </source>
</evidence>
<evidence type="ECO:0000256" key="2">
    <source>
        <dbReference type="ARBA" id="ARBA00022448"/>
    </source>
</evidence>
<evidence type="ECO:0000256" key="1">
    <source>
        <dbReference type="ARBA" id="ARBA00004141"/>
    </source>
</evidence>
<feature type="region of interest" description="Disordered" evidence="10">
    <location>
        <begin position="146"/>
        <end position="168"/>
    </location>
</feature>
<dbReference type="RefSeq" id="XP_056693548.1">
    <property type="nucleotide sequence ID" value="XM_056837570.1"/>
</dbReference>
<reference evidence="13" key="1">
    <citation type="journal article" date="2021" name="Nat. Commun.">
        <title>Genomic analyses provide insights into spinach domestication and the genetic basis of agronomic traits.</title>
        <authorList>
            <person name="Cai X."/>
            <person name="Sun X."/>
            <person name="Xu C."/>
            <person name="Sun H."/>
            <person name="Wang X."/>
            <person name="Ge C."/>
            <person name="Zhang Z."/>
            <person name="Wang Q."/>
            <person name="Fei Z."/>
            <person name="Jiao C."/>
            <person name="Wang Q."/>
        </authorList>
    </citation>
    <scope>NUCLEOTIDE SEQUENCE [LARGE SCALE GENOMIC DNA]</scope>
    <source>
        <strain evidence="13">cv. Varoflay</strain>
    </source>
</reference>
<dbReference type="InterPro" id="IPR004771">
    <property type="entry name" value="K/H_exchanger"/>
</dbReference>
<feature type="transmembrane region" description="Helical" evidence="11">
    <location>
        <begin position="948"/>
        <end position="968"/>
    </location>
</feature>
<keyword evidence="5 11" id="KW-0812">Transmembrane</keyword>
<organism evidence="13 14">
    <name type="scientific">Spinacia oleracea</name>
    <name type="common">Spinach</name>
    <dbReference type="NCBI Taxonomy" id="3562"/>
    <lineage>
        <taxon>Eukaryota</taxon>
        <taxon>Viridiplantae</taxon>
        <taxon>Streptophyta</taxon>
        <taxon>Embryophyta</taxon>
        <taxon>Tracheophyta</taxon>
        <taxon>Spermatophyta</taxon>
        <taxon>Magnoliopsida</taxon>
        <taxon>eudicotyledons</taxon>
        <taxon>Gunneridae</taxon>
        <taxon>Pentapetalae</taxon>
        <taxon>Caryophyllales</taxon>
        <taxon>Chenopodiaceae</taxon>
        <taxon>Chenopodioideae</taxon>
        <taxon>Anserineae</taxon>
        <taxon>Spinacia</taxon>
    </lineage>
</organism>
<evidence type="ECO:0000256" key="6">
    <source>
        <dbReference type="ARBA" id="ARBA00022958"/>
    </source>
</evidence>
<dbReference type="InterPro" id="IPR003148">
    <property type="entry name" value="RCK_N"/>
</dbReference>
<keyword evidence="2" id="KW-0813">Transport</keyword>
<feature type="domain" description="RCK N-terminal" evidence="12">
    <location>
        <begin position="1028"/>
        <end position="1145"/>
    </location>
</feature>
<evidence type="ECO:0000256" key="10">
    <source>
        <dbReference type="SAM" id="MobiDB-lite"/>
    </source>
</evidence>
<dbReference type="InterPro" id="IPR006153">
    <property type="entry name" value="Cation/H_exchanger_TM"/>
</dbReference>
<dbReference type="Pfam" id="PF02254">
    <property type="entry name" value="TrkA_N"/>
    <property type="match status" value="1"/>
</dbReference>
<keyword evidence="9 11" id="KW-0472">Membrane</keyword>
<dbReference type="SUPFAM" id="SSF51735">
    <property type="entry name" value="NAD(P)-binding Rossmann-fold domains"/>
    <property type="match status" value="1"/>
</dbReference>
<keyword evidence="4" id="KW-0633">Potassium transport</keyword>
<feature type="transmembrane region" description="Helical" evidence="11">
    <location>
        <begin position="980"/>
        <end position="999"/>
    </location>
</feature>
<reference evidence="14" key="2">
    <citation type="submission" date="2025-08" db="UniProtKB">
        <authorList>
            <consortium name="RefSeq"/>
        </authorList>
    </citation>
    <scope>IDENTIFICATION</scope>
    <source>
        <tissue evidence="14">Leaf</tissue>
    </source>
</reference>
<gene>
    <name evidence="14" type="primary">LOC110789164</name>
</gene>
<keyword evidence="7 11" id="KW-1133">Transmembrane helix</keyword>
<feature type="transmembrane region" description="Helical" evidence="11">
    <location>
        <begin position="920"/>
        <end position="942"/>
    </location>
</feature>
<feature type="compositionally biased region" description="Basic and acidic residues" evidence="10">
    <location>
        <begin position="460"/>
        <end position="493"/>
    </location>
</feature>
<dbReference type="GeneID" id="110789164"/>
<sequence length="1226" mass="131795">MEVAYSFKQSNLIHGIECRRYRSDFIHSKLGFRISGYGYKYGSNSRSVSRICLKKNVKGIGSVSGGGSIAKLPFGKDFDGHLWGLSPKKAVVGGSQKDFKSESLGGVARCQSNDAVVYVDGNGRSVEPGKDSEGEGLVEEDTLDLELNSSGGEKDEKEEEEEAQDTTLDELRDSLQKACRELEASRLNSTMFEEKAQNISEAAFALKDQAENARTNVDNALKMIEELVNQEVSAKDAVQKATMSLSLAEARLQVALDSVEAVKSTSDSESESEEVVVNLLRKEEGTLLVAQHEMKECRLALENCEAELTRMQMKKEELQEEVERLNEVADQAQMNALKAEEDVTNIMLLAEQAVAFELEAAQRVNDAEKALQQAEKKLSSSQTDVTDYIDHSSKSSSNEDVGIQEEFSGQGTLGADGSESEKNLVVEGASLASKSSLDKPSDKTSQNLIDVPLFDDSSDKEDRKSYVDADTDAEKMKSAAPVKKLEIQKEVTRDSSPPSSPKTSTVKKSSRFFSASFFSFDEDEEEFTPAAVFRGLMDSAKKQMPKLIVGILLAGAGVAYYINRGERGAQLLQPQNFLTSTIEEVSSSGKPLVQQMRKISKTVKSLIDKLPQQEINEEEASLFDMLWLLLASVIFVPIFQKIPGGSPVLGYLAAGILIGPYGLSIIRHVHGTKAIAEFGVVFLLFNIGLELSVERLSSMKKYVFGLGSAQVLLTASVVGLVAHYISLQAGPAAIVIGNGLALSSTAVVLQVLQERGESTSRHGRATFSVLLFQDIAVVVLLILIPLISPNSSKGGIGFQAIAEALGLAAVKAIVAITAIIAGGRLLLRPIYKQIAENQNAEIFSACTLLVILGTSLLTARAGLSMALGAFLAGLLLAETEFSLQVESDIAPYRGLLLGLFFMTVGMSIDPKLLLSNFPVIMGALGLLIVGKTMLVTLVGRIFGVSTVSAIRTGLLLAPGGEFAFVAFGEAVNQGIMSPQLSSLLFLVVGISMALTPWLAAGGQLIASRFELHDVRSLLPVESETDDLQDHIIICGFGRVGQIIAQLLSERLIPFVALDVRSDRVAIGRALDLPVYFGDAGSREILHKVGAGRACAAAITLDTPGANYRTVWALSKHFPNVKTFVRAHDVDHGLNLEKAGATAVVPETLEPSLQLAAAVLAQAKLPTSEIASAINEFRSRHLSELTELCEASGSSLGYGYSRVMTKPKSQPLDPSDDNPIIDGTLAI</sequence>
<protein>
    <submittedName>
        <fullName evidence="14">K(+) efflux antiporter 2, chloroplastic</fullName>
    </submittedName>
</protein>
<feature type="transmembrane region" description="Helical" evidence="11">
    <location>
        <begin position="848"/>
        <end position="877"/>
    </location>
</feature>
<evidence type="ECO:0000256" key="3">
    <source>
        <dbReference type="ARBA" id="ARBA00022449"/>
    </source>
</evidence>
<name>A0ABM3RD53_SPIOL</name>
<evidence type="ECO:0000256" key="7">
    <source>
        <dbReference type="ARBA" id="ARBA00022989"/>
    </source>
</evidence>
<dbReference type="InterPro" id="IPR038770">
    <property type="entry name" value="Na+/solute_symporter_sf"/>
</dbReference>
<accession>A0ABM3RD53</accession>
<evidence type="ECO:0000256" key="5">
    <source>
        <dbReference type="ARBA" id="ARBA00022692"/>
    </source>
</evidence>
<feature type="compositionally biased region" description="Low complexity" evidence="10">
    <location>
        <begin position="495"/>
        <end position="506"/>
    </location>
</feature>
<keyword evidence="6" id="KW-0630">Potassium</keyword>
<dbReference type="InterPro" id="IPR036291">
    <property type="entry name" value="NAD(P)-bd_dom_sf"/>
</dbReference>
<dbReference type="PANTHER" id="PTHR46157:SF2">
    <property type="entry name" value="K(+) EFFLUX ANTIPORTER 1, CHLOROPLASTIC-RELATED"/>
    <property type="match status" value="1"/>
</dbReference>
<evidence type="ECO:0000259" key="12">
    <source>
        <dbReference type="PROSITE" id="PS51201"/>
    </source>
</evidence>
<proteinExistence type="predicted"/>
<feature type="transmembrane region" description="Helical" evidence="11">
    <location>
        <begin position="807"/>
        <end position="827"/>
    </location>
</feature>
<feature type="region of interest" description="Disordered" evidence="10">
    <location>
        <begin position="432"/>
        <end position="506"/>
    </location>
</feature>
<dbReference type="Proteomes" id="UP000813463">
    <property type="component" value="Chromosome 2"/>
</dbReference>
<feature type="transmembrane region" description="Helical" evidence="11">
    <location>
        <begin position="703"/>
        <end position="725"/>
    </location>
</feature>
<keyword evidence="3" id="KW-0050">Antiport</keyword>
<dbReference type="PROSITE" id="PS51201">
    <property type="entry name" value="RCK_N"/>
    <property type="match status" value="1"/>
</dbReference>
<dbReference type="Pfam" id="PF00999">
    <property type="entry name" value="Na_H_Exchanger"/>
    <property type="match status" value="1"/>
</dbReference>
<feature type="transmembrane region" description="Helical" evidence="11">
    <location>
        <begin position="764"/>
        <end position="787"/>
    </location>
</feature>
<evidence type="ECO:0000256" key="9">
    <source>
        <dbReference type="ARBA" id="ARBA00023136"/>
    </source>
</evidence>
<evidence type="ECO:0000313" key="13">
    <source>
        <dbReference type="Proteomes" id="UP000813463"/>
    </source>
</evidence>
<feature type="compositionally biased region" description="Acidic residues" evidence="10">
    <location>
        <begin position="156"/>
        <end position="168"/>
    </location>
</feature>
<feature type="transmembrane region" description="Helical" evidence="11">
    <location>
        <begin position="889"/>
        <end position="908"/>
    </location>
</feature>
<dbReference type="PANTHER" id="PTHR46157">
    <property type="entry name" value="K(+) EFFLUX ANTIPORTER 3, CHLOROPLASTIC"/>
    <property type="match status" value="1"/>
</dbReference>